<dbReference type="STRING" id="1086013.SAMN05421774_103374"/>
<dbReference type="GO" id="GO:0019120">
    <property type="term" value="F:hydrolase activity, acting on acid halide bonds, in C-halide compounds"/>
    <property type="evidence" value="ECO:0007669"/>
    <property type="project" value="InterPro"/>
</dbReference>
<dbReference type="EMBL" id="FTOT01000003">
    <property type="protein sequence ID" value="SIS97306.1"/>
    <property type="molecule type" value="Genomic_DNA"/>
</dbReference>
<dbReference type="InterPro" id="IPR023214">
    <property type="entry name" value="HAD_sf"/>
</dbReference>
<dbReference type="InterPro" id="IPR051540">
    <property type="entry name" value="S-2-haloacid_dehalogenase"/>
</dbReference>
<dbReference type="Proteomes" id="UP000186141">
    <property type="component" value="Unassembled WGS sequence"/>
</dbReference>
<dbReference type="InterPro" id="IPR006439">
    <property type="entry name" value="HAD-SF_hydro_IA"/>
</dbReference>
<dbReference type="AlphaFoldDB" id="A0A1N7NG67"/>
<dbReference type="InterPro" id="IPR006328">
    <property type="entry name" value="2-HAD"/>
</dbReference>
<evidence type="ECO:0000313" key="2">
    <source>
        <dbReference type="EMBL" id="SIS97306.1"/>
    </source>
</evidence>
<gene>
    <name evidence="2" type="ORF">SAMN05421774_103374</name>
</gene>
<proteinExistence type="predicted"/>
<dbReference type="PANTHER" id="PTHR43316:SF9">
    <property type="entry name" value="ACID DEHALOGENASE, PUTATIVE (AFU_ORTHOLOGUE AFUA_6G14460)-RELATED"/>
    <property type="match status" value="1"/>
</dbReference>
<dbReference type="Gene3D" id="1.10.150.750">
    <property type="match status" value="1"/>
</dbReference>
<dbReference type="NCBIfam" id="TIGR01428">
    <property type="entry name" value="HAD_type_II"/>
    <property type="match status" value="1"/>
</dbReference>
<evidence type="ECO:0000256" key="1">
    <source>
        <dbReference type="ARBA" id="ARBA00022801"/>
    </source>
</evidence>
<dbReference type="RefSeq" id="WP_076530982.1">
    <property type="nucleotide sequence ID" value="NZ_BMEH01000003.1"/>
</dbReference>
<dbReference type="PANTHER" id="PTHR43316">
    <property type="entry name" value="HYDROLASE, HALOACID DELAHOGENASE-RELATED"/>
    <property type="match status" value="1"/>
</dbReference>
<dbReference type="SFLD" id="SFLDS00003">
    <property type="entry name" value="Haloacid_Dehalogenase"/>
    <property type="match status" value="1"/>
</dbReference>
<dbReference type="SFLD" id="SFLDG01129">
    <property type="entry name" value="C1.5:_HAD__Beta-PGM__Phosphata"/>
    <property type="match status" value="1"/>
</dbReference>
<dbReference type="OrthoDB" id="9785638at2"/>
<dbReference type="InterPro" id="IPR036412">
    <property type="entry name" value="HAD-like_sf"/>
</dbReference>
<dbReference type="SUPFAM" id="SSF56784">
    <property type="entry name" value="HAD-like"/>
    <property type="match status" value="1"/>
</dbReference>
<name>A0A1N7NG67_9RHOB</name>
<sequence>MAQFSPKYITFDCYGTLTNFDMAGGARIVYGDRLSPDQMTAFIESFRGYRIDEVLGPWKPFREVVCNAVERSCKKHRIPYDRADGERIYAMVPSWGPHPDVTEGLSRIADKIPLVILSNAANEQIHHNVALLGVPFHKVLTAEDAQSYKPRYRGFEYMLDTLGCGPEDILHVSSSFRYDLMTAYDLGITSKAWVNRGHEPANPFYGYAEIPDTRGLAGLVGL</sequence>
<protein>
    <submittedName>
        <fullName evidence="2">2-haloacid dehalogenase</fullName>
    </submittedName>
</protein>
<keyword evidence="1" id="KW-0378">Hydrolase</keyword>
<dbReference type="PRINTS" id="PR00413">
    <property type="entry name" value="HADHALOGNASE"/>
</dbReference>
<keyword evidence="3" id="KW-1185">Reference proteome</keyword>
<dbReference type="NCBIfam" id="TIGR01493">
    <property type="entry name" value="HAD-SF-IA-v2"/>
    <property type="match status" value="1"/>
</dbReference>
<evidence type="ECO:0000313" key="3">
    <source>
        <dbReference type="Proteomes" id="UP000186141"/>
    </source>
</evidence>
<accession>A0A1N7NG67</accession>
<reference evidence="2 3" key="1">
    <citation type="submission" date="2017-01" db="EMBL/GenBank/DDBJ databases">
        <authorList>
            <person name="Mah S.A."/>
            <person name="Swanson W.J."/>
            <person name="Moy G.W."/>
            <person name="Vacquier V.D."/>
        </authorList>
    </citation>
    <scope>NUCLEOTIDE SEQUENCE [LARGE SCALE GENOMIC DNA]</scope>
    <source>
        <strain evidence="2 3">DSM 26375</strain>
    </source>
</reference>
<dbReference type="Gene3D" id="3.40.50.1000">
    <property type="entry name" value="HAD superfamily/HAD-like"/>
    <property type="match status" value="1"/>
</dbReference>
<organism evidence="2 3">
    <name type="scientific">Gemmobacter megaterium</name>
    <dbReference type="NCBI Taxonomy" id="1086013"/>
    <lineage>
        <taxon>Bacteria</taxon>
        <taxon>Pseudomonadati</taxon>
        <taxon>Pseudomonadota</taxon>
        <taxon>Alphaproteobacteria</taxon>
        <taxon>Rhodobacterales</taxon>
        <taxon>Paracoccaceae</taxon>
        <taxon>Gemmobacter</taxon>
    </lineage>
</organism>
<dbReference type="Pfam" id="PF00702">
    <property type="entry name" value="Hydrolase"/>
    <property type="match status" value="1"/>
</dbReference>